<reference evidence="3" key="1">
    <citation type="submission" date="2014-09" db="EMBL/GenBank/DDBJ databases">
        <authorList>
            <person name="Magalhaes I.L.F."/>
            <person name="Oliveira U."/>
            <person name="Santos F.R."/>
            <person name="Vidigal T.H.D.A."/>
            <person name="Brescovit A.D."/>
            <person name="Santos A.J."/>
        </authorList>
    </citation>
    <scope>NUCLEOTIDE SEQUENCE</scope>
    <source>
        <tissue evidence="3">Shoot tissue taken approximately 20 cm above the soil surface</tissue>
    </source>
</reference>
<organism evidence="3">
    <name type="scientific">Arundo donax</name>
    <name type="common">Giant reed</name>
    <name type="synonym">Donax arundinaceus</name>
    <dbReference type="NCBI Taxonomy" id="35708"/>
    <lineage>
        <taxon>Eukaryota</taxon>
        <taxon>Viridiplantae</taxon>
        <taxon>Streptophyta</taxon>
        <taxon>Embryophyta</taxon>
        <taxon>Tracheophyta</taxon>
        <taxon>Spermatophyta</taxon>
        <taxon>Magnoliopsida</taxon>
        <taxon>Liliopsida</taxon>
        <taxon>Poales</taxon>
        <taxon>Poaceae</taxon>
        <taxon>PACMAD clade</taxon>
        <taxon>Arundinoideae</taxon>
        <taxon>Arundineae</taxon>
        <taxon>Arundo</taxon>
    </lineage>
</organism>
<evidence type="ECO:0000256" key="1">
    <source>
        <dbReference type="SAM" id="Phobius"/>
    </source>
</evidence>
<keyword evidence="1" id="KW-0472">Membrane</keyword>
<dbReference type="AlphaFoldDB" id="A0A0A9GE86"/>
<dbReference type="Pfam" id="PF03478">
    <property type="entry name" value="Beta-prop_KIB1-4"/>
    <property type="match status" value="1"/>
</dbReference>
<keyword evidence="1" id="KW-1133">Transmembrane helix</keyword>
<dbReference type="PANTHER" id="PTHR33110">
    <property type="entry name" value="F-BOX/KELCH-REPEAT PROTEIN-RELATED"/>
    <property type="match status" value="1"/>
</dbReference>
<protein>
    <recommendedName>
        <fullName evidence="2">KIB1-4 beta-propeller domain-containing protein</fullName>
    </recommendedName>
</protein>
<feature type="transmembrane region" description="Helical" evidence="1">
    <location>
        <begin position="119"/>
        <end position="142"/>
    </location>
</feature>
<reference evidence="3" key="2">
    <citation type="journal article" date="2015" name="Data Brief">
        <title>Shoot transcriptome of the giant reed, Arundo donax.</title>
        <authorList>
            <person name="Barrero R.A."/>
            <person name="Guerrero F.D."/>
            <person name="Moolhuijzen P."/>
            <person name="Goolsby J.A."/>
            <person name="Tidwell J."/>
            <person name="Bellgard S.E."/>
            <person name="Bellgard M.I."/>
        </authorList>
    </citation>
    <scope>NUCLEOTIDE SEQUENCE</scope>
    <source>
        <tissue evidence="3">Shoot tissue taken approximately 20 cm above the soil surface</tissue>
    </source>
</reference>
<name>A0A0A9GE86_ARUDO</name>
<dbReference type="EMBL" id="GBRH01177030">
    <property type="protein sequence ID" value="JAE20866.1"/>
    <property type="molecule type" value="Transcribed_RNA"/>
</dbReference>
<feature type="domain" description="KIB1-4 beta-propeller" evidence="2">
    <location>
        <begin position="12"/>
        <end position="165"/>
    </location>
</feature>
<proteinExistence type="predicted"/>
<accession>A0A0A9GE86</accession>
<dbReference type="InterPro" id="IPR005174">
    <property type="entry name" value="KIB1-4_b-propeller"/>
</dbReference>
<dbReference type="PANTHER" id="PTHR33110:SF71">
    <property type="entry name" value="F-BOX_KELCH-REPEAT PROTEIN"/>
    <property type="match status" value="1"/>
</dbReference>
<evidence type="ECO:0000259" key="2">
    <source>
        <dbReference type="Pfam" id="PF03478"/>
    </source>
</evidence>
<evidence type="ECO:0000313" key="3">
    <source>
        <dbReference type="EMBL" id="JAE20866.1"/>
    </source>
</evidence>
<keyword evidence="1" id="KW-0812">Transmembrane</keyword>
<sequence>MTIGVDEGAQHGGFRDMALWRGRLCALGHDGAVLAFRADLGARAAAVSLLRDAEHQLGALGGGWWQLYLVENDGELLVVRKLYKVGRNGGDVDWEVEVRLLASPEQRRWDLLVETPGQALFVGSVVSAVVPVALYAAAAAGLRESCVYFARRDVEMLAPHAICEYSLLDEEMRGVPVAGGHAVDVEPVWITPFV</sequence>